<dbReference type="CDD" id="cd19481">
    <property type="entry name" value="RecA-like_protease"/>
    <property type="match status" value="1"/>
</dbReference>
<comment type="caution">
    <text evidence="3">The sequence shown here is derived from an EMBL/GenBank/DDBJ whole genome shotgun (WGS) entry which is preliminary data.</text>
</comment>
<evidence type="ECO:0000256" key="1">
    <source>
        <dbReference type="SAM" id="MobiDB-lite"/>
    </source>
</evidence>
<feature type="region of interest" description="Disordered" evidence="1">
    <location>
        <begin position="839"/>
        <end position="864"/>
    </location>
</feature>
<dbReference type="PANTHER" id="PTHR46411:SF2">
    <property type="entry name" value="AAA+ ATPASE DOMAIN-CONTAINING PROTEIN"/>
    <property type="match status" value="1"/>
</dbReference>
<dbReference type="InterPro" id="IPR003593">
    <property type="entry name" value="AAA+_ATPase"/>
</dbReference>
<feature type="compositionally biased region" description="Basic and acidic residues" evidence="1">
    <location>
        <begin position="843"/>
        <end position="864"/>
    </location>
</feature>
<feature type="compositionally biased region" description="Basic and acidic residues" evidence="1">
    <location>
        <begin position="39"/>
        <end position="52"/>
    </location>
</feature>
<keyword evidence="4" id="KW-1185">Reference proteome</keyword>
<organism evidence="3 4">
    <name type="scientific">Fusarium solani</name>
    <name type="common">Filamentous fungus</name>
    <dbReference type="NCBI Taxonomy" id="169388"/>
    <lineage>
        <taxon>Eukaryota</taxon>
        <taxon>Fungi</taxon>
        <taxon>Dikarya</taxon>
        <taxon>Ascomycota</taxon>
        <taxon>Pezizomycotina</taxon>
        <taxon>Sordariomycetes</taxon>
        <taxon>Hypocreomycetidae</taxon>
        <taxon>Hypocreales</taxon>
        <taxon>Nectriaceae</taxon>
        <taxon>Fusarium</taxon>
        <taxon>Fusarium solani species complex</taxon>
    </lineage>
</organism>
<dbReference type="EMBL" id="JAGTJS010000003">
    <property type="protein sequence ID" value="KAH7273047.1"/>
    <property type="molecule type" value="Genomic_DNA"/>
</dbReference>
<protein>
    <recommendedName>
        <fullName evidence="2">AAA+ ATPase domain-containing protein</fullName>
    </recommendedName>
</protein>
<gene>
    <name evidence="3" type="ORF">B0J15DRAFT_483427</name>
</gene>
<evidence type="ECO:0000313" key="3">
    <source>
        <dbReference type="EMBL" id="KAH7273047.1"/>
    </source>
</evidence>
<evidence type="ECO:0000313" key="4">
    <source>
        <dbReference type="Proteomes" id="UP000736672"/>
    </source>
</evidence>
<evidence type="ECO:0000259" key="2">
    <source>
        <dbReference type="SMART" id="SM00382"/>
    </source>
</evidence>
<dbReference type="SMART" id="SM00382">
    <property type="entry name" value="AAA"/>
    <property type="match status" value="1"/>
</dbReference>
<dbReference type="Gene3D" id="3.40.50.300">
    <property type="entry name" value="P-loop containing nucleotide triphosphate hydrolases"/>
    <property type="match status" value="1"/>
</dbReference>
<dbReference type="InterPro" id="IPR056599">
    <property type="entry name" value="AAA_lid_fung"/>
</dbReference>
<accession>A0A9P9L2J7</accession>
<dbReference type="Pfam" id="PF00004">
    <property type="entry name" value="AAA"/>
    <property type="match status" value="1"/>
</dbReference>
<feature type="compositionally biased region" description="Basic and acidic residues" evidence="1">
    <location>
        <begin position="527"/>
        <end position="541"/>
    </location>
</feature>
<dbReference type="AlphaFoldDB" id="A0A9P9L2J7"/>
<sequence>MSVETAGQPSAGITVHKRAIHRTTSRDDLDSDNSSDLSDEPKYLPRASRAEKTSSQVPNTISDDAIGTSERSKLAAIENNQVGAKATLSHGIPKGSPISLAQHLRVSKALYWNFPEDQAVYRQEGRHVAPNPYPNPHHMPQHSFMPVSGFEDKDDVSGRDEVVNRLKERLQQLEVENSQLRANPSQPDSVNVQVFHCLRGYGRDKSGQRIESSTAYLSEPDWEKHGEKITLRCQFPVPDPVGYSQHHNMSFIIYKYYNCYQQELAMEAAVEASDALGKPRAYTQAVVLISKEMVKAMRAFFAQTPSFADVPILAENEAMAPPYTWWYHRRKSHNIQSLPNRQARLVLALVDWIEASYASLFDAIDHQLRRGRVSHLSMPFFLRPGDVLVSSEDSVPRGHVVLAHPQLNRDNEKGKEKLQQNATQKPVLWCVKCQSLEYFGEFYLVKEEVKISIETELPDDEVDIATLSVMPLKYSPHNVQEKLTKRAKTWWKLRVKQLVSSNEKQAGQRFMIDFNTYKKLHPNSKYSRREHAGSKSEKYSQKDNQSPQAPEMYLFPTMVPGFDLRRKKWVDLQVDQIRDVVWNDRAFSNLVADEDMKELILALVTNQLETEKGTDLIDNKGNGLIMLLHGSPGTGKTFTAESVAEIARKPLYPVTCGDIGTEPEQVEKYLQSVFHLGKIWDCVVLLDEAEVFLEQRTLQDLKRNALVSVFLRALEYYEGILILTTNRVGTFDEAFKSRIQLALRYEKLQGYQRRQIWRNFFGRLKEIGEEDNIDFDDIQLNLDELSQYEMNGRQIRNSITTARQLAKYKKRKMTFSHLKRAITVADKFDRYLADVQEGIDEDGGGRGEDGRYSDESIARQDGVR</sequence>
<dbReference type="InterPro" id="IPR027417">
    <property type="entry name" value="P-loop_NTPase"/>
</dbReference>
<feature type="region of interest" description="Disordered" evidence="1">
    <location>
        <begin position="1"/>
        <end position="67"/>
    </location>
</feature>
<reference evidence="3" key="1">
    <citation type="journal article" date="2021" name="Nat. Commun.">
        <title>Genetic determinants of endophytism in the Arabidopsis root mycobiome.</title>
        <authorList>
            <person name="Mesny F."/>
            <person name="Miyauchi S."/>
            <person name="Thiergart T."/>
            <person name="Pickel B."/>
            <person name="Atanasova L."/>
            <person name="Karlsson M."/>
            <person name="Huettel B."/>
            <person name="Barry K.W."/>
            <person name="Haridas S."/>
            <person name="Chen C."/>
            <person name="Bauer D."/>
            <person name="Andreopoulos W."/>
            <person name="Pangilinan J."/>
            <person name="LaButti K."/>
            <person name="Riley R."/>
            <person name="Lipzen A."/>
            <person name="Clum A."/>
            <person name="Drula E."/>
            <person name="Henrissat B."/>
            <person name="Kohler A."/>
            <person name="Grigoriev I.V."/>
            <person name="Martin F.M."/>
            <person name="Hacquard S."/>
        </authorList>
    </citation>
    <scope>NUCLEOTIDE SEQUENCE</scope>
    <source>
        <strain evidence="3">FSSC 5 MPI-SDFR-AT-0091</strain>
    </source>
</reference>
<dbReference type="Proteomes" id="UP000736672">
    <property type="component" value="Unassembled WGS sequence"/>
</dbReference>
<dbReference type="Pfam" id="PF22942">
    <property type="entry name" value="DUF7025"/>
    <property type="match status" value="1"/>
</dbReference>
<feature type="domain" description="AAA+ ATPase" evidence="2">
    <location>
        <begin position="622"/>
        <end position="749"/>
    </location>
</feature>
<dbReference type="SUPFAM" id="SSF52540">
    <property type="entry name" value="P-loop containing nucleoside triphosphate hydrolases"/>
    <property type="match status" value="1"/>
</dbReference>
<dbReference type="PANTHER" id="PTHR46411">
    <property type="entry name" value="FAMILY ATPASE, PUTATIVE-RELATED"/>
    <property type="match status" value="1"/>
</dbReference>
<name>A0A9P9L2J7_FUSSL</name>
<dbReference type="GO" id="GO:0016887">
    <property type="term" value="F:ATP hydrolysis activity"/>
    <property type="evidence" value="ECO:0007669"/>
    <property type="project" value="InterPro"/>
</dbReference>
<dbReference type="InterPro" id="IPR003959">
    <property type="entry name" value="ATPase_AAA_core"/>
</dbReference>
<proteinExistence type="predicted"/>
<dbReference type="GO" id="GO:0005524">
    <property type="term" value="F:ATP binding"/>
    <property type="evidence" value="ECO:0007669"/>
    <property type="project" value="InterPro"/>
</dbReference>
<dbReference type="Pfam" id="PF23232">
    <property type="entry name" value="AAA_lid_13"/>
    <property type="match status" value="1"/>
</dbReference>
<feature type="compositionally biased region" description="Polar residues" evidence="1">
    <location>
        <begin position="53"/>
        <end position="62"/>
    </location>
</feature>
<feature type="region of interest" description="Disordered" evidence="1">
    <location>
        <begin position="524"/>
        <end position="550"/>
    </location>
</feature>
<dbReference type="OrthoDB" id="10042665at2759"/>
<dbReference type="InterPro" id="IPR054289">
    <property type="entry name" value="DUF7025"/>
</dbReference>